<dbReference type="PROSITE" id="PS50011">
    <property type="entry name" value="PROTEIN_KINASE_DOM"/>
    <property type="match status" value="1"/>
</dbReference>
<organism evidence="8 9">
    <name type="scientific">Tilletia horrida</name>
    <dbReference type="NCBI Taxonomy" id="155126"/>
    <lineage>
        <taxon>Eukaryota</taxon>
        <taxon>Fungi</taxon>
        <taxon>Dikarya</taxon>
        <taxon>Basidiomycota</taxon>
        <taxon>Ustilaginomycotina</taxon>
        <taxon>Exobasidiomycetes</taxon>
        <taxon>Tilletiales</taxon>
        <taxon>Tilletiaceae</taxon>
        <taxon>Tilletia</taxon>
    </lineage>
</organism>
<dbReference type="InterPro" id="IPR017441">
    <property type="entry name" value="Protein_kinase_ATP_BS"/>
</dbReference>
<keyword evidence="1" id="KW-0808">Transferase</keyword>
<dbReference type="PROSITE" id="PS00108">
    <property type="entry name" value="PROTEIN_KINASE_ST"/>
    <property type="match status" value="1"/>
</dbReference>
<protein>
    <recommendedName>
        <fullName evidence="7">Protein kinase domain-containing protein</fullName>
    </recommendedName>
</protein>
<dbReference type="GO" id="GO:0004674">
    <property type="term" value="F:protein serine/threonine kinase activity"/>
    <property type="evidence" value="ECO:0007669"/>
    <property type="project" value="UniProtKB-KW"/>
</dbReference>
<dbReference type="GO" id="GO:0005524">
    <property type="term" value="F:ATP binding"/>
    <property type="evidence" value="ECO:0007669"/>
    <property type="project" value="UniProtKB-UniRule"/>
</dbReference>
<feature type="coiled-coil region" evidence="5">
    <location>
        <begin position="246"/>
        <end position="280"/>
    </location>
</feature>
<dbReference type="SMART" id="SM00220">
    <property type="entry name" value="S_TKc"/>
    <property type="match status" value="1"/>
</dbReference>
<dbReference type="Proteomes" id="UP001176521">
    <property type="component" value="Unassembled WGS sequence"/>
</dbReference>
<dbReference type="InterPro" id="IPR011009">
    <property type="entry name" value="Kinase-like_dom_sf"/>
</dbReference>
<feature type="coiled-coil region" evidence="5">
    <location>
        <begin position="304"/>
        <end position="346"/>
    </location>
</feature>
<dbReference type="Pfam" id="PF00069">
    <property type="entry name" value="Pkinase"/>
    <property type="match status" value="1"/>
</dbReference>
<comment type="caution">
    <text evidence="8">The sequence shown here is derived from an EMBL/GenBank/DDBJ whole genome shotgun (WGS) entry which is preliminary data.</text>
</comment>
<evidence type="ECO:0000313" key="9">
    <source>
        <dbReference type="Proteomes" id="UP001176521"/>
    </source>
</evidence>
<feature type="region of interest" description="Disordered" evidence="6">
    <location>
        <begin position="363"/>
        <end position="383"/>
    </location>
</feature>
<dbReference type="PROSITE" id="PS00107">
    <property type="entry name" value="PROTEIN_KINASE_ATP"/>
    <property type="match status" value="1"/>
</dbReference>
<dbReference type="InterPro" id="IPR008271">
    <property type="entry name" value="Ser/Thr_kinase_AS"/>
</dbReference>
<feature type="binding site" evidence="4">
    <location>
        <position position="417"/>
    </location>
    <ligand>
        <name>ATP</name>
        <dbReference type="ChEBI" id="CHEBI:30616"/>
    </ligand>
</feature>
<keyword evidence="1" id="KW-0418">Kinase</keyword>
<keyword evidence="1" id="KW-0723">Serine/threonine-protein kinase</keyword>
<gene>
    <name evidence="8" type="ORF">OC842_006117</name>
</gene>
<dbReference type="InterPro" id="IPR050117">
    <property type="entry name" value="MAPK"/>
</dbReference>
<dbReference type="PANTHER" id="PTHR24055">
    <property type="entry name" value="MITOGEN-ACTIVATED PROTEIN KINASE"/>
    <property type="match status" value="1"/>
</dbReference>
<evidence type="ECO:0000256" key="2">
    <source>
        <dbReference type="ARBA" id="ARBA00022741"/>
    </source>
</evidence>
<dbReference type="InterPro" id="IPR000719">
    <property type="entry name" value="Prot_kinase_dom"/>
</dbReference>
<reference evidence="8" key="1">
    <citation type="journal article" date="2023" name="PhytoFront">
        <title>Draft Genome Resources of Seven Strains of Tilletia horrida, Causal Agent of Kernel Smut of Rice.</title>
        <authorList>
            <person name="Khanal S."/>
            <person name="Antony Babu S."/>
            <person name="Zhou X.G."/>
        </authorList>
    </citation>
    <scope>NUCLEOTIDE SEQUENCE</scope>
    <source>
        <strain evidence="8">TX3</strain>
    </source>
</reference>
<feature type="region of interest" description="Disordered" evidence="6">
    <location>
        <begin position="625"/>
        <end position="649"/>
    </location>
</feature>
<sequence length="726" mass="80570">MDPARTYSKLASLGVQQYWPTPDDIRDLDLEDLLFGAADSPGTKLIDLFTRFPPSTKAVELRGAGPLGPAGAIRLAALSYRKLREANAPPELARRVPTYLVPLLAAHVLRHLRGGTDAKNEELLIDADAIAFGQLFHPLGAALLPILDDSATHSKEAALVRGLLETQASQHRAELDKISTACDVQEQTHAQQLAAALVAEQQKHAQQLAAALEAEQQTQAIIWQARAMEEEASWTTRLDNQHDEALRTLLEEGRAWTAERDRLQEERDAALHDVQALQARALERERQWKEAMAEKEDQWIKKLHKELAAERKTWRASLTEAEESANRRLEVALQENEKKHREEREKAVGIMVDEVLRQERTKSHPTPAHSAAPHYQPDPTWRQDGRRYNLGRMIGEGAHGRVQIAEDLLQGRTVAIKFSRCRVDGQPPSASLREVELLQQLRNFHIVPLFDVIYTREDEQQPATLGLVMPLAAYDLSGVIHDRNLRLSIGMVKLYSRQILCGLLALHSANYLHGDLKPANILVHADHHVEIADLGMAENVYIPTTRRVLTSRNYRAPEILLRTAGRTTAADIWSFGAIMAELLSGKVPFCGADAYATLELILDHTGADIPLMPGMAGMPGAFRGPDEASDASPLPPGVKTFQPRPRRLPQSMPTLFSESQAGDVANLRDSCLMINPSSRPSVQHLLAHDAFDPRSPYPPAEAGRLARLSGEYRHQKVVNGEGPPYG</sequence>
<evidence type="ECO:0000313" key="8">
    <source>
        <dbReference type="EMBL" id="KAK0523528.1"/>
    </source>
</evidence>
<name>A0AAN6G939_9BASI</name>
<evidence type="ECO:0000259" key="7">
    <source>
        <dbReference type="PROSITE" id="PS50011"/>
    </source>
</evidence>
<evidence type="ECO:0000256" key="5">
    <source>
        <dbReference type="SAM" id="Coils"/>
    </source>
</evidence>
<keyword evidence="9" id="KW-1185">Reference proteome</keyword>
<dbReference type="EMBL" id="JAPDMQ010000506">
    <property type="protein sequence ID" value="KAK0523528.1"/>
    <property type="molecule type" value="Genomic_DNA"/>
</dbReference>
<dbReference type="AlphaFoldDB" id="A0AAN6G939"/>
<evidence type="ECO:0000256" key="4">
    <source>
        <dbReference type="PROSITE-ProRule" id="PRU10141"/>
    </source>
</evidence>
<evidence type="ECO:0000256" key="1">
    <source>
        <dbReference type="ARBA" id="ARBA00022527"/>
    </source>
</evidence>
<keyword evidence="5" id="KW-0175">Coiled coil</keyword>
<dbReference type="Gene3D" id="3.30.200.20">
    <property type="entry name" value="Phosphorylase Kinase, domain 1"/>
    <property type="match status" value="1"/>
</dbReference>
<keyword evidence="3 4" id="KW-0067">ATP-binding</keyword>
<feature type="domain" description="Protein kinase" evidence="7">
    <location>
        <begin position="388"/>
        <end position="691"/>
    </location>
</feature>
<dbReference type="SUPFAM" id="SSF56112">
    <property type="entry name" value="Protein kinase-like (PK-like)"/>
    <property type="match status" value="1"/>
</dbReference>
<accession>A0AAN6G939</accession>
<proteinExistence type="predicted"/>
<evidence type="ECO:0000256" key="6">
    <source>
        <dbReference type="SAM" id="MobiDB-lite"/>
    </source>
</evidence>
<keyword evidence="2 4" id="KW-0547">Nucleotide-binding</keyword>
<dbReference type="Gene3D" id="1.10.510.10">
    <property type="entry name" value="Transferase(Phosphotransferase) domain 1"/>
    <property type="match status" value="1"/>
</dbReference>
<evidence type="ECO:0000256" key="3">
    <source>
        <dbReference type="ARBA" id="ARBA00022840"/>
    </source>
</evidence>